<feature type="region of interest" description="Disordered" evidence="3">
    <location>
        <begin position="229"/>
        <end position="255"/>
    </location>
</feature>
<feature type="region of interest" description="Disordered" evidence="3">
    <location>
        <begin position="1"/>
        <end position="34"/>
    </location>
</feature>
<feature type="compositionally biased region" description="Basic and acidic residues" evidence="3">
    <location>
        <begin position="10"/>
        <end position="23"/>
    </location>
</feature>
<keyword evidence="2" id="KW-0479">Metal-binding</keyword>
<organism evidence="5 6">
    <name type="scientific">Saccharothrix longispora</name>
    <dbReference type="NCBI Taxonomy" id="33920"/>
    <lineage>
        <taxon>Bacteria</taxon>
        <taxon>Bacillati</taxon>
        <taxon>Actinomycetota</taxon>
        <taxon>Actinomycetes</taxon>
        <taxon>Pseudonocardiales</taxon>
        <taxon>Pseudonocardiaceae</taxon>
        <taxon>Saccharothrix</taxon>
    </lineage>
</organism>
<accession>A0ABU1PV65</accession>
<dbReference type="Proteomes" id="UP001268819">
    <property type="component" value="Unassembled WGS sequence"/>
</dbReference>
<evidence type="ECO:0000259" key="4">
    <source>
        <dbReference type="Pfam" id="PF13359"/>
    </source>
</evidence>
<evidence type="ECO:0000256" key="2">
    <source>
        <dbReference type="ARBA" id="ARBA00022723"/>
    </source>
</evidence>
<feature type="compositionally biased region" description="Basic residues" evidence="3">
    <location>
        <begin position="236"/>
        <end position="245"/>
    </location>
</feature>
<comment type="caution">
    <text evidence="5">The sequence shown here is derived from an EMBL/GenBank/DDBJ whole genome shotgun (WGS) entry which is preliminary data.</text>
</comment>
<evidence type="ECO:0000256" key="3">
    <source>
        <dbReference type="SAM" id="MobiDB-lite"/>
    </source>
</evidence>
<comment type="cofactor">
    <cofactor evidence="1">
        <name>a divalent metal cation</name>
        <dbReference type="ChEBI" id="CHEBI:60240"/>
    </cofactor>
</comment>
<protein>
    <recommendedName>
        <fullName evidence="4">DDE Tnp4 domain-containing protein</fullName>
    </recommendedName>
</protein>
<name>A0ABU1PV65_9PSEU</name>
<dbReference type="EMBL" id="JAVDSG010000001">
    <property type="protein sequence ID" value="MDR6594514.1"/>
    <property type="molecule type" value="Genomic_DNA"/>
</dbReference>
<reference evidence="5 6" key="1">
    <citation type="submission" date="2023-07" db="EMBL/GenBank/DDBJ databases">
        <title>Sequencing the genomes of 1000 actinobacteria strains.</title>
        <authorList>
            <person name="Klenk H.-P."/>
        </authorList>
    </citation>
    <scope>NUCLEOTIDE SEQUENCE [LARGE SCALE GENOMIC DNA]</scope>
    <source>
        <strain evidence="5 6">DSM 43749</strain>
    </source>
</reference>
<dbReference type="Pfam" id="PF13359">
    <property type="entry name" value="DDE_Tnp_4"/>
    <property type="match status" value="1"/>
</dbReference>
<dbReference type="InterPro" id="IPR027806">
    <property type="entry name" value="HARBI1_dom"/>
</dbReference>
<feature type="region of interest" description="Disordered" evidence="3">
    <location>
        <begin position="320"/>
        <end position="349"/>
    </location>
</feature>
<sequence length="367" mass="39284">MTWQVTARAEQWERGGRGSRQDSSRPGSDAPTGRLAVLSCPAAIPLSDHTLVRLGDLIRAERVRRRSRWRRLDPGRQALPVLAHLRNGDSHARLAAGGHAARLAYAILDGTLVPIDRATDQKPYCSGKHHRHGVNVQVPADPAGRLVWVSAALPGAVHDLTAARTHGLVDMPTAHEVTTFADKTYRGAGGTVRTPFKRHATRPRLSRGQKAVNRAHARIRALGERAVSLLPTPGHRDRRGHPRPAPHRDPPPTTVKAPQWCGEVVSGVVVAVGASVVARRAATPPGRGSAPVGRPRGAGVDPVRAADRVRLVGVAGSVRGQRSDRAPPVHRVGGRGRVRPTAPDTAGPARLGRAIDRSRASVDSWTR</sequence>
<evidence type="ECO:0000313" key="5">
    <source>
        <dbReference type="EMBL" id="MDR6594514.1"/>
    </source>
</evidence>
<feature type="domain" description="DDE Tnp4" evidence="4">
    <location>
        <begin position="108"/>
        <end position="230"/>
    </location>
</feature>
<gene>
    <name evidence="5" type="ORF">J2S66_002898</name>
</gene>
<keyword evidence="6" id="KW-1185">Reference proteome</keyword>
<evidence type="ECO:0000313" key="6">
    <source>
        <dbReference type="Proteomes" id="UP001268819"/>
    </source>
</evidence>
<proteinExistence type="predicted"/>
<evidence type="ECO:0000256" key="1">
    <source>
        <dbReference type="ARBA" id="ARBA00001968"/>
    </source>
</evidence>